<comment type="caution">
    <text evidence="1">The sequence shown here is derived from an EMBL/GenBank/DDBJ whole genome shotgun (WGS) entry which is preliminary data.</text>
</comment>
<proteinExistence type="predicted"/>
<dbReference type="OrthoDB" id="408549at2759"/>
<name>A0A812T7R1_9DINO</name>
<gene>
    <name evidence="1" type="ORF">SNAT2548_LOCUS28712</name>
</gene>
<reference evidence="1" key="1">
    <citation type="submission" date="2021-02" db="EMBL/GenBank/DDBJ databases">
        <authorList>
            <person name="Dougan E. K."/>
            <person name="Rhodes N."/>
            <person name="Thang M."/>
            <person name="Chan C."/>
        </authorList>
    </citation>
    <scope>NUCLEOTIDE SEQUENCE</scope>
</reference>
<dbReference type="AlphaFoldDB" id="A0A812T7R1"/>
<dbReference type="EMBL" id="CAJNDS010002527">
    <property type="protein sequence ID" value="CAE7512916.1"/>
    <property type="molecule type" value="Genomic_DNA"/>
</dbReference>
<evidence type="ECO:0000313" key="2">
    <source>
        <dbReference type="Proteomes" id="UP000604046"/>
    </source>
</evidence>
<accession>A0A812T7R1</accession>
<organism evidence="1 2">
    <name type="scientific">Symbiodinium natans</name>
    <dbReference type="NCBI Taxonomy" id="878477"/>
    <lineage>
        <taxon>Eukaryota</taxon>
        <taxon>Sar</taxon>
        <taxon>Alveolata</taxon>
        <taxon>Dinophyceae</taxon>
        <taxon>Suessiales</taxon>
        <taxon>Symbiodiniaceae</taxon>
        <taxon>Symbiodinium</taxon>
    </lineage>
</organism>
<keyword evidence="2" id="KW-1185">Reference proteome</keyword>
<protein>
    <submittedName>
        <fullName evidence="1">Uncharacterized protein</fullName>
    </submittedName>
</protein>
<dbReference type="Proteomes" id="UP000604046">
    <property type="component" value="Unassembled WGS sequence"/>
</dbReference>
<evidence type="ECO:0000313" key="1">
    <source>
        <dbReference type="EMBL" id="CAE7512916.1"/>
    </source>
</evidence>
<sequence length="578" mass="65621">MERAVLGGSRQGVRQRTAQLHAVPEESELALHLYRQFAWGHQSLAQIRLTARLAKEELQLRGAAVPRHLSVLADLGGATDLTHNLWRDLERRVQQPFLRVSFEVLPLKPEPGAVPFFKPTETFEALRSKRPEAFRELVLPSTDKLAKFWRDVGQHPALRMHPVKKVPNYETRAVPLVLHGDGVPVTLIGASQKSCAFVSWRSLLCERAASRCQHQLICAVWTDMIITGRGGGSTVESLWAIVCDSFDRALDEASTHSRPFPLLVFASGDLEWFSLAHGLPRWNSLNPCGLCRVARQTMFHYKRVPTVPADTWHVPRDGCHVLCRKTLCPASVFPDLMHTKHLGVDQRICGSVVWLLIHQVMEGDVEANRRQLVTEIHAHRQQPSDRPVRRLTAGMYLGKTSDADCLQSYPCLRAKAAETRATLAALKDVWRERMDAGNELHVLTNIVLDLSNFIDTEVAASQEWHPTVEESAQLLTAAVTLTQCLTKLTKDYLRQGRHLFQLTFKSHWLIHCMQYSEFMNPKYLWTYSGEDYMSRCKTLLKSCLNGRKPLSALQRFGRQYSRAICVELDKESHRPVFL</sequence>